<dbReference type="Proteomes" id="UP000006039">
    <property type="component" value="Unassembled WGS sequence"/>
</dbReference>
<dbReference type="EnsemblFungi" id="EJT76207">
    <property type="protein sequence ID" value="EJT76207"/>
    <property type="gene ID" value="GGTG_06129"/>
</dbReference>
<dbReference type="AlphaFoldDB" id="J3NXX4"/>
<reference evidence="2" key="2">
    <citation type="submission" date="2010-07" db="EMBL/GenBank/DDBJ databases">
        <authorList>
            <consortium name="The Broad Institute Genome Sequencing Platform"/>
            <consortium name="Broad Institute Genome Sequencing Center for Infectious Disease"/>
            <person name="Ma L.-J."/>
            <person name="Dead R."/>
            <person name="Young S."/>
            <person name="Zeng Q."/>
            <person name="Koehrsen M."/>
            <person name="Alvarado L."/>
            <person name="Berlin A."/>
            <person name="Chapman S.B."/>
            <person name="Chen Z."/>
            <person name="Freedman E."/>
            <person name="Gellesch M."/>
            <person name="Goldberg J."/>
            <person name="Griggs A."/>
            <person name="Gujja S."/>
            <person name="Heilman E.R."/>
            <person name="Heiman D."/>
            <person name="Hepburn T."/>
            <person name="Howarth C."/>
            <person name="Jen D."/>
            <person name="Larson L."/>
            <person name="Mehta T."/>
            <person name="Neiman D."/>
            <person name="Pearson M."/>
            <person name="Roberts A."/>
            <person name="Saif S."/>
            <person name="Shea T."/>
            <person name="Shenoy N."/>
            <person name="Sisk P."/>
            <person name="Stolte C."/>
            <person name="Sykes S."/>
            <person name="Walk T."/>
            <person name="White J."/>
            <person name="Yandava C."/>
            <person name="Haas B."/>
            <person name="Nusbaum C."/>
            <person name="Birren B."/>
        </authorList>
    </citation>
    <scope>NUCLEOTIDE SEQUENCE</scope>
    <source>
        <strain evidence="2">R3-111a-1</strain>
    </source>
</reference>
<evidence type="ECO:0000256" key="1">
    <source>
        <dbReference type="SAM" id="MobiDB-lite"/>
    </source>
</evidence>
<accession>J3NXX4</accession>
<sequence>RWAAITKANTVLLFASKQDRPKISCDNSTAFQDISQLLSSFRLGRIPTHRGSEQSQLQVSNQVRRLSPALWDGLSNGAGSRHRCFACFNPEAGLSVRLSNVDPVDSRATHTFGAYRLSITRPEPNPAWYRVALLVCARWEEQAGFCLLIEVRASTTAAAEEATTSEATHTGDDDASSRSTPRALVCRVLDDDEVYDWTWRGTDGRRWKDSI</sequence>
<protein>
    <submittedName>
        <fullName evidence="2 3">Uncharacterized protein</fullName>
    </submittedName>
</protein>
<keyword evidence="4" id="KW-1185">Reference proteome</keyword>
<dbReference type="RefSeq" id="XP_009222207.1">
    <property type="nucleotide sequence ID" value="XM_009223943.1"/>
</dbReference>
<reference evidence="2" key="3">
    <citation type="submission" date="2010-09" db="EMBL/GenBank/DDBJ databases">
        <title>Annotation of Gaeumannomyces graminis var. tritici R3-111a-1.</title>
        <authorList>
            <consortium name="The Broad Institute Genome Sequencing Platform"/>
            <person name="Ma L.-J."/>
            <person name="Dead R."/>
            <person name="Young S.K."/>
            <person name="Zeng Q."/>
            <person name="Gargeya S."/>
            <person name="Fitzgerald M."/>
            <person name="Haas B."/>
            <person name="Abouelleil A."/>
            <person name="Alvarado L."/>
            <person name="Arachchi H.M."/>
            <person name="Berlin A."/>
            <person name="Brown A."/>
            <person name="Chapman S.B."/>
            <person name="Chen Z."/>
            <person name="Dunbar C."/>
            <person name="Freedman E."/>
            <person name="Gearin G."/>
            <person name="Gellesch M."/>
            <person name="Goldberg J."/>
            <person name="Griggs A."/>
            <person name="Gujja S."/>
            <person name="Heiman D."/>
            <person name="Howarth C."/>
            <person name="Larson L."/>
            <person name="Lui A."/>
            <person name="MacDonald P.J.P."/>
            <person name="Mehta T."/>
            <person name="Montmayeur A."/>
            <person name="Murphy C."/>
            <person name="Neiman D."/>
            <person name="Pearson M."/>
            <person name="Priest M."/>
            <person name="Roberts A."/>
            <person name="Saif S."/>
            <person name="Shea T."/>
            <person name="Shenoy N."/>
            <person name="Sisk P."/>
            <person name="Stolte C."/>
            <person name="Sykes S."/>
            <person name="Yandava C."/>
            <person name="Wortman J."/>
            <person name="Nusbaum C."/>
            <person name="Birren B."/>
        </authorList>
    </citation>
    <scope>NUCLEOTIDE SEQUENCE</scope>
    <source>
        <strain evidence="2">R3-111a-1</strain>
    </source>
</reference>
<proteinExistence type="predicted"/>
<feature type="region of interest" description="Disordered" evidence="1">
    <location>
        <begin position="160"/>
        <end position="179"/>
    </location>
</feature>
<reference evidence="3" key="4">
    <citation type="journal article" date="2015" name="G3 (Bethesda)">
        <title>Genome sequences of three phytopathogenic species of the Magnaporthaceae family of fungi.</title>
        <authorList>
            <person name="Okagaki L.H."/>
            <person name="Nunes C.C."/>
            <person name="Sailsbery J."/>
            <person name="Clay B."/>
            <person name="Brown D."/>
            <person name="John T."/>
            <person name="Oh Y."/>
            <person name="Young N."/>
            <person name="Fitzgerald M."/>
            <person name="Haas B.J."/>
            <person name="Zeng Q."/>
            <person name="Young S."/>
            <person name="Adiconis X."/>
            <person name="Fan L."/>
            <person name="Levin J.Z."/>
            <person name="Mitchell T.K."/>
            <person name="Okubara P.A."/>
            <person name="Farman M.L."/>
            <person name="Kohn L.M."/>
            <person name="Birren B."/>
            <person name="Ma L.-J."/>
            <person name="Dean R.A."/>
        </authorList>
    </citation>
    <scope>NUCLEOTIDE SEQUENCE</scope>
    <source>
        <strain evidence="3">R3-111a-1</strain>
    </source>
</reference>
<name>J3NXX4_GAET3</name>
<evidence type="ECO:0000313" key="2">
    <source>
        <dbReference type="EMBL" id="EJT76207.1"/>
    </source>
</evidence>
<reference evidence="3" key="5">
    <citation type="submission" date="2018-04" db="UniProtKB">
        <authorList>
            <consortium name="EnsemblFungi"/>
        </authorList>
    </citation>
    <scope>IDENTIFICATION</scope>
    <source>
        <strain evidence="3">R3-111a-1</strain>
    </source>
</reference>
<evidence type="ECO:0000313" key="4">
    <source>
        <dbReference type="Proteomes" id="UP000006039"/>
    </source>
</evidence>
<reference evidence="4" key="1">
    <citation type="submission" date="2010-07" db="EMBL/GenBank/DDBJ databases">
        <title>The genome sequence of Gaeumannomyces graminis var. tritici strain R3-111a-1.</title>
        <authorList>
            <consortium name="The Broad Institute Genome Sequencing Platform"/>
            <person name="Ma L.-J."/>
            <person name="Dead R."/>
            <person name="Young S."/>
            <person name="Zeng Q."/>
            <person name="Koehrsen M."/>
            <person name="Alvarado L."/>
            <person name="Berlin A."/>
            <person name="Chapman S.B."/>
            <person name="Chen Z."/>
            <person name="Freedman E."/>
            <person name="Gellesch M."/>
            <person name="Goldberg J."/>
            <person name="Griggs A."/>
            <person name="Gujja S."/>
            <person name="Heilman E.R."/>
            <person name="Heiman D."/>
            <person name="Hepburn T."/>
            <person name="Howarth C."/>
            <person name="Jen D."/>
            <person name="Larson L."/>
            <person name="Mehta T."/>
            <person name="Neiman D."/>
            <person name="Pearson M."/>
            <person name="Roberts A."/>
            <person name="Saif S."/>
            <person name="Shea T."/>
            <person name="Shenoy N."/>
            <person name="Sisk P."/>
            <person name="Stolte C."/>
            <person name="Sykes S."/>
            <person name="Walk T."/>
            <person name="White J."/>
            <person name="Yandava C."/>
            <person name="Haas B."/>
            <person name="Nusbaum C."/>
            <person name="Birren B."/>
        </authorList>
    </citation>
    <scope>NUCLEOTIDE SEQUENCE [LARGE SCALE GENOMIC DNA]</scope>
    <source>
        <strain evidence="4">R3-111a-1</strain>
    </source>
</reference>
<feature type="non-terminal residue" evidence="2">
    <location>
        <position position="1"/>
    </location>
</feature>
<gene>
    <name evidence="3" type="primary">20346587</name>
    <name evidence="2" type="ORF">GGTG_06129</name>
</gene>
<evidence type="ECO:0000313" key="3">
    <source>
        <dbReference type="EnsemblFungi" id="EJT76207"/>
    </source>
</evidence>
<dbReference type="VEuPathDB" id="FungiDB:GGTG_06129"/>
<dbReference type="GeneID" id="20346587"/>
<organism evidence="2">
    <name type="scientific">Gaeumannomyces tritici (strain R3-111a-1)</name>
    <name type="common">Wheat and barley take-all root rot fungus</name>
    <name type="synonym">Gaeumannomyces graminis var. tritici</name>
    <dbReference type="NCBI Taxonomy" id="644352"/>
    <lineage>
        <taxon>Eukaryota</taxon>
        <taxon>Fungi</taxon>
        <taxon>Dikarya</taxon>
        <taxon>Ascomycota</taxon>
        <taxon>Pezizomycotina</taxon>
        <taxon>Sordariomycetes</taxon>
        <taxon>Sordariomycetidae</taxon>
        <taxon>Magnaporthales</taxon>
        <taxon>Magnaporthaceae</taxon>
        <taxon>Gaeumannomyces</taxon>
    </lineage>
</organism>
<dbReference type="HOGENOM" id="CLU_1307448_0_0_1"/>
<dbReference type="EMBL" id="GL385397">
    <property type="protein sequence ID" value="EJT76207.1"/>
    <property type="molecule type" value="Genomic_DNA"/>
</dbReference>